<evidence type="ECO:0000313" key="12">
    <source>
        <dbReference type="EMBL" id="ETA74709.1"/>
    </source>
</evidence>
<comment type="catalytic activity">
    <reaction evidence="9 10">
        <text>dTMP + ATP = dTDP + ADP</text>
        <dbReference type="Rhea" id="RHEA:13517"/>
        <dbReference type="ChEBI" id="CHEBI:30616"/>
        <dbReference type="ChEBI" id="CHEBI:58369"/>
        <dbReference type="ChEBI" id="CHEBI:63528"/>
        <dbReference type="ChEBI" id="CHEBI:456216"/>
        <dbReference type="EC" id="2.7.4.9"/>
    </reaction>
</comment>
<gene>
    <name evidence="10" type="primary">tmk</name>
    <name evidence="12" type="ORF">LEQ_0723</name>
</gene>
<dbReference type="PANTHER" id="PTHR10344:SF4">
    <property type="entry name" value="UMP-CMP KINASE 2, MITOCHONDRIAL"/>
    <property type="match status" value="1"/>
</dbReference>
<keyword evidence="13" id="KW-1185">Reference proteome</keyword>
<dbReference type="GO" id="GO:0006235">
    <property type="term" value="P:dTTP biosynthetic process"/>
    <property type="evidence" value="ECO:0007669"/>
    <property type="project" value="UniProtKB-UniRule"/>
</dbReference>
<dbReference type="AlphaFoldDB" id="V7HWT5"/>
<dbReference type="EMBL" id="AWWH01000048">
    <property type="protein sequence ID" value="ETA74709.1"/>
    <property type="molecule type" value="Genomic_DNA"/>
</dbReference>
<comment type="caution">
    <text evidence="10">Lacks conserved residue(s) required for the propagation of feature annotation.</text>
</comment>
<dbReference type="NCBIfam" id="TIGR00041">
    <property type="entry name" value="DTMP_kinase"/>
    <property type="match status" value="1"/>
</dbReference>
<evidence type="ECO:0000256" key="1">
    <source>
        <dbReference type="ARBA" id="ARBA00009776"/>
    </source>
</evidence>
<evidence type="ECO:0000256" key="10">
    <source>
        <dbReference type="HAMAP-Rule" id="MF_00165"/>
    </source>
</evidence>
<evidence type="ECO:0000256" key="2">
    <source>
        <dbReference type="ARBA" id="ARBA00012980"/>
    </source>
</evidence>
<dbReference type="GO" id="GO:0006233">
    <property type="term" value="P:dTDP biosynthetic process"/>
    <property type="evidence" value="ECO:0007669"/>
    <property type="project" value="InterPro"/>
</dbReference>
<dbReference type="GO" id="GO:0006227">
    <property type="term" value="P:dUDP biosynthetic process"/>
    <property type="evidence" value="ECO:0007669"/>
    <property type="project" value="TreeGrafter"/>
</dbReference>
<dbReference type="CDD" id="cd01672">
    <property type="entry name" value="TMPK"/>
    <property type="match status" value="1"/>
</dbReference>
<dbReference type="PANTHER" id="PTHR10344">
    <property type="entry name" value="THYMIDYLATE KINASE"/>
    <property type="match status" value="1"/>
</dbReference>
<dbReference type="HAMAP" id="MF_00165">
    <property type="entry name" value="Thymidylate_kinase"/>
    <property type="match status" value="1"/>
</dbReference>
<keyword evidence="8 10" id="KW-0067">ATP-binding</keyword>
<dbReference type="InterPro" id="IPR018095">
    <property type="entry name" value="Thymidylate_kin_CS"/>
</dbReference>
<evidence type="ECO:0000256" key="5">
    <source>
        <dbReference type="ARBA" id="ARBA00022727"/>
    </source>
</evidence>
<comment type="similarity">
    <text evidence="1 10">Belongs to the thymidylate kinase family.</text>
</comment>
<dbReference type="GO" id="GO:0004798">
    <property type="term" value="F:dTMP kinase activity"/>
    <property type="evidence" value="ECO:0007669"/>
    <property type="project" value="UniProtKB-UniRule"/>
</dbReference>
<dbReference type="InterPro" id="IPR039430">
    <property type="entry name" value="Thymidylate_kin-like_dom"/>
</dbReference>
<feature type="domain" description="Thymidylate kinase-like" evidence="11">
    <location>
        <begin position="1"/>
        <end position="138"/>
    </location>
</feature>
<evidence type="ECO:0000313" key="13">
    <source>
        <dbReference type="Proteomes" id="UP000018559"/>
    </source>
</evidence>
<protein>
    <recommendedName>
        <fullName evidence="3 10">Thymidylate kinase</fullName>
        <ecNumber evidence="2 10">2.7.4.9</ecNumber>
    </recommendedName>
    <alternativeName>
        <fullName evidence="10">dTMP kinase</fullName>
    </alternativeName>
</protein>
<accession>V7HWT5</accession>
<dbReference type="Gene3D" id="3.40.50.300">
    <property type="entry name" value="P-loop containing nucleotide triphosphate hydrolases"/>
    <property type="match status" value="1"/>
</dbReference>
<comment type="caution">
    <text evidence="12">The sequence shown here is derived from an EMBL/GenBank/DDBJ whole genome shotgun (WGS) entry which is preliminary data.</text>
</comment>
<dbReference type="GO" id="GO:0005829">
    <property type="term" value="C:cytosol"/>
    <property type="evidence" value="ECO:0007669"/>
    <property type="project" value="TreeGrafter"/>
</dbReference>
<name>V7HWT5_9LACO</name>
<organism evidence="12 13">
    <name type="scientific">Ligilactobacillus equi DPC 6820</name>
    <dbReference type="NCBI Taxonomy" id="1392007"/>
    <lineage>
        <taxon>Bacteria</taxon>
        <taxon>Bacillati</taxon>
        <taxon>Bacillota</taxon>
        <taxon>Bacilli</taxon>
        <taxon>Lactobacillales</taxon>
        <taxon>Lactobacillaceae</taxon>
        <taxon>Ligilactobacillus</taxon>
    </lineage>
</organism>
<evidence type="ECO:0000256" key="4">
    <source>
        <dbReference type="ARBA" id="ARBA00022679"/>
    </source>
</evidence>
<evidence type="ECO:0000256" key="3">
    <source>
        <dbReference type="ARBA" id="ARBA00017144"/>
    </source>
</evidence>
<dbReference type="Proteomes" id="UP000018559">
    <property type="component" value="Unassembled WGS sequence"/>
</dbReference>
<dbReference type="InterPro" id="IPR027417">
    <property type="entry name" value="P-loop_NTPase"/>
</dbReference>
<keyword evidence="7 10" id="KW-0418">Kinase</keyword>
<evidence type="ECO:0000256" key="6">
    <source>
        <dbReference type="ARBA" id="ARBA00022741"/>
    </source>
</evidence>
<proteinExistence type="inferred from homology"/>
<comment type="function">
    <text evidence="10">Phosphorylation of dTMP to form dTDP in both de novo and salvage pathways of dTTP synthesis.</text>
</comment>
<evidence type="ECO:0000259" key="11">
    <source>
        <dbReference type="Pfam" id="PF02223"/>
    </source>
</evidence>
<dbReference type="SUPFAM" id="SSF52540">
    <property type="entry name" value="P-loop containing nucleoside triphosphate hydrolases"/>
    <property type="match status" value="1"/>
</dbReference>
<reference evidence="12 13" key="1">
    <citation type="journal article" date="2014" name="Genome Announc.">
        <title>The Genome of the Predominant Equine Lactobacillus Species, Lactobacillus equi, Is Reflective of Its Lifestyle Adaptations to an Herbivorous Host.</title>
        <authorList>
            <person name="O'Donnell M.M."/>
            <person name="Harris H.M."/>
            <person name="O'Toole P.W."/>
            <person name="Ross R.P."/>
        </authorList>
    </citation>
    <scope>NUCLEOTIDE SEQUENCE [LARGE SCALE GENOMIC DNA]</scope>
    <source>
        <strain evidence="12 13">DPC 6820</strain>
    </source>
</reference>
<keyword evidence="4 10" id="KW-0808">Transferase</keyword>
<dbReference type="InterPro" id="IPR018094">
    <property type="entry name" value="Thymidylate_kinase"/>
</dbReference>
<keyword evidence="6 10" id="KW-0547">Nucleotide-binding</keyword>
<keyword evidence="5 10" id="KW-0545">Nucleotide biosynthesis</keyword>
<dbReference type="PROSITE" id="PS01331">
    <property type="entry name" value="THYMIDYLATE_KINASE"/>
    <property type="match status" value="1"/>
</dbReference>
<dbReference type="PATRIC" id="fig|1392007.3.peg.490"/>
<evidence type="ECO:0000256" key="7">
    <source>
        <dbReference type="ARBA" id="ARBA00022777"/>
    </source>
</evidence>
<evidence type="ECO:0000256" key="8">
    <source>
        <dbReference type="ARBA" id="ARBA00022840"/>
    </source>
</evidence>
<dbReference type="Pfam" id="PF02223">
    <property type="entry name" value="Thymidylate_kin"/>
    <property type="match status" value="1"/>
</dbReference>
<evidence type="ECO:0000256" key="9">
    <source>
        <dbReference type="ARBA" id="ARBA00048743"/>
    </source>
</evidence>
<dbReference type="GO" id="GO:0005524">
    <property type="term" value="F:ATP binding"/>
    <property type="evidence" value="ECO:0007669"/>
    <property type="project" value="UniProtKB-UniRule"/>
</dbReference>
<dbReference type="EC" id="2.7.4.9" evidence="2 10"/>
<sequence length="153" mass="17238">MSAKTEALLYAAARSQHLEENILPALKENKLVLCDRFVDSSIVYQGRARGLGMDVVAQLNEFATDKLSPELTIYFDVDPRVGLARIVAGRTNEVNRLDQEDLSFYDDVRAAYQELAQKYPDRIVTINANQELEQVVADVFKVLAKRVPAFFEA</sequence>